<organism evidence="4">
    <name type="scientific">hydrothermal vent metagenome</name>
    <dbReference type="NCBI Taxonomy" id="652676"/>
    <lineage>
        <taxon>unclassified sequences</taxon>
        <taxon>metagenomes</taxon>
        <taxon>ecological metagenomes</taxon>
    </lineage>
</organism>
<proteinExistence type="predicted"/>
<evidence type="ECO:0000256" key="1">
    <source>
        <dbReference type="ARBA" id="ARBA00022737"/>
    </source>
</evidence>
<dbReference type="PROSITE" id="PS50005">
    <property type="entry name" value="TPR"/>
    <property type="match status" value="4"/>
</dbReference>
<dbReference type="EMBL" id="UOFP01000065">
    <property type="protein sequence ID" value="VAW84727.1"/>
    <property type="molecule type" value="Genomic_DNA"/>
</dbReference>
<dbReference type="InterPro" id="IPR056833">
    <property type="entry name" value="ARM_TT21_N"/>
</dbReference>
<dbReference type="PANTHER" id="PTHR45586:SF1">
    <property type="entry name" value="LIPOPOLYSACCHARIDE ASSEMBLY PROTEIN B"/>
    <property type="match status" value="1"/>
</dbReference>
<dbReference type="SMART" id="SM00028">
    <property type="entry name" value="TPR"/>
    <property type="match status" value="13"/>
</dbReference>
<feature type="domain" description="Tetratricopeptide repeat protein 21A/21B N-terminal ARM repeat" evidence="3">
    <location>
        <begin position="399"/>
        <end position="595"/>
    </location>
</feature>
<dbReference type="PANTHER" id="PTHR45586">
    <property type="entry name" value="TPR REPEAT-CONTAINING PROTEIN PA4667"/>
    <property type="match status" value="1"/>
</dbReference>
<dbReference type="PROSITE" id="PS51257">
    <property type="entry name" value="PROKAR_LIPOPROTEIN"/>
    <property type="match status" value="1"/>
</dbReference>
<dbReference type="InterPro" id="IPR019734">
    <property type="entry name" value="TPR_rpt"/>
</dbReference>
<accession>A0A3B0ZB78</accession>
<dbReference type="InterPro" id="IPR011990">
    <property type="entry name" value="TPR-like_helical_dom_sf"/>
</dbReference>
<keyword evidence="1" id="KW-0677">Repeat</keyword>
<dbReference type="SUPFAM" id="SSF48452">
    <property type="entry name" value="TPR-like"/>
    <property type="match status" value="5"/>
</dbReference>
<dbReference type="Pfam" id="PF13432">
    <property type="entry name" value="TPR_16"/>
    <property type="match status" value="2"/>
</dbReference>
<dbReference type="Pfam" id="PF14559">
    <property type="entry name" value="TPR_19"/>
    <property type="match status" value="1"/>
</dbReference>
<dbReference type="Pfam" id="PF13181">
    <property type="entry name" value="TPR_8"/>
    <property type="match status" value="1"/>
</dbReference>
<keyword evidence="2" id="KW-0802">TPR repeat</keyword>
<dbReference type="InterPro" id="IPR014266">
    <property type="entry name" value="PEP-CTERM_TPR_PrsT"/>
</dbReference>
<gene>
    <name evidence="4" type="ORF">MNBD_GAMMA18-1941</name>
</gene>
<evidence type="ECO:0000313" key="4">
    <source>
        <dbReference type="EMBL" id="VAW84727.1"/>
    </source>
</evidence>
<dbReference type="NCBIfam" id="TIGR02917">
    <property type="entry name" value="PEP_TPR_lipo"/>
    <property type="match status" value="1"/>
</dbReference>
<reference evidence="4" key="1">
    <citation type="submission" date="2018-06" db="EMBL/GenBank/DDBJ databases">
        <authorList>
            <person name="Zhirakovskaya E."/>
        </authorList>
    </citation>
    <scope>NUCLEOTIDE SEQUENCE</scope>
</reference>
<evidence type="ECO:0000259" key="3">
    <source>
        <dbReference type="Pfam" id="PF25062"/>
    </source>
</evidence>
<dbReference type="Pfam" id="PF25062">
    <property type="entry name" value="ARM_TT21_N"/>
    <property type="match status" value="1"/>
</dbReference>
<dbReference type="InterPro" id="IPR051012">
    <property type="entry name" value="CellSynth/LPSAsmb/PSIAsmb"/>
</dbReference>
<dbReference type="AlphaFoldDB" id="A0A3B0ZB78"/>
<dbReference type="Gene3D" id="1.25.40.10">
    <property type="entry name" value="Tetratricopeptide repeat domain"/>
    <property type="match status" value="5"/>
</dbReference>
<name>A0A3B0ZB78_9ZZZZ</name>
<evidence type="ECO:0000256" key="2">
    <source>
        <dbReference type="ARBA" id="ARBA00022803"/>
    </source>
</evidence>
<sequence length="927" mass="103347">MYIKLFLKKIVVVCVVLGVAVGCSEVSEQEHLQNAYDFYESNDLRASIVEVKNTLQINSENVDARVLLGQIYLMLDNGIDAVKELERAIELGKVGDDVNLLLGEAYIYAGQAEALLEHKEFTLGDAEESAQWLALSGHAYSQLGENEKAKKLYEESIELSGANYYALYGLALYSLNKGRIADAVTLLNDVVKLPQKNGKAWQVLGDAYYYQRQHDSALSSYHTAIDVERHGVITNTVYLARLGSVKSLIALDNIEQARQEIAFLKNKKVSTPDLNYFEALIAYSEKNYEQSTELLLAALKENDSHKPSLLLLGAVKFALNQLGQADMYLTRYLSASPDHVYARKLLGAARIKLNQPGRAYDVLAPAVKLAADDAQLLEMIGAAALRKGDFDGGRKFLVEALSKDPSSSSLRMELALASFASGDVDGAIKELEDIVKGGSDTFRAQQGLISAYIKNNQLDRAIESTQQYLDTHSKDPLAYSLLALVYQVNKEANKARGVLTQGLALDPKNVQLRLRLAQIEAQSGQITEAQEILEVLVVENKKLLSAYMMLAQVMAKQGENSEAIEWLEKAAEAEETFAPPRLLLARHYLRTGELEKARVMSRELNKHYPEDPGVVLLAAQIHVAKKEWNEAGLLLASLVKRSPRVGFYFSLAQVQRQQKQFISAKSTLRELLQLDEQYLPALHMLVELESNDGNLKKASAYAAKMVEYFPDLAAGYEAGGDLYFKQGRFNEAEHRYQKALSKQVTNVLTVKLYRAKKMQGDQGAWRLLENWLAENPGDDAVRMELAANYQVIGKALLAMEEYKRVLISNPENYVALNNLAWSQYEDGNLTDALGNAEKAYRLKGDDASILDTYGWILVSSGRVEEAENILFKAHTINRDAPEIAYHYAYALVQVGKKSQARRLLDEILTNEMVLPFRAEAEKLMSEL</sequence>
<protein>
    <recommendedName>
        <fullName evidence="3">Tetratricopeptide repeat protein 21A/21B N-terminal ARM repeat domain-containing protein</fullName>
    </recommendedName>
</protein>